<evidence type="ECO:0000313" key="2">
    <source>
        <dbReference type="EMBL" id="VDN42512.1"/>
    </source>
</evidence>
<evidence type="ECO:0000313" key="3">
    <source>
        <dbReference type="Proteomes" id="UP000281553"/>
    </source>
</evidence>
<dbReference type="AlphaFoldDB" id="A0A3P7RG91"/>
<feature type="region of interest" description="Disordered" evidence="1">
    <location>
        <begin position="110"/>
        <end position="140"/>
    </location>
</feature>
<reference evidence="2 3" key="1">
    <citation type="submission" date="2018-11" db="EMBL/GenBank/DDBJ databases">
        <authorList>
            <consortium name="Pathogen Informatics"/>
        </authorList>
    </citation>
    <scope>NUCLEOTIDE SEQUENCE [LARGE SCALE GENOMIC DNA]</scope>
</reference>
<gene>
    <name evidence="2" type="ORF">DILT_LOCUS18841</name>
</gene>
<keyword evidence="3" id="KW-1185">Reference proteome</keyword>
<dbReference type="Proteomes" id="UP000281553">
    <property type="component" value="Unassembled WGS sequence"/>
</dbReference>
<organism evidence="2 3">
    <name type="scientific">Dibothriocephalus latus</name>
    <name type="common">Fish tapeworm</name>
    <name type="synonym">Diphyllobothrium latum</name>
    <dbReference type="NCBI Taxonomy" id="60516"/>
    <lineage>
        <taxon>Eukaryota</taxon>
        <taxon>Metazoa</taxon>
        <taxon>Spiralia</taxon>
        <taxon>Lophotrochozoa</taxon>
        <taxon>Platyhelminthes</taxon>
        <taxon>Cestoda</taxon>
        <taxon>Eucestoda</taxon>
        <taxon>Diphyllobothriidea</taxon>
        <taxon>Diphyllobothriidae</taxon>
        <taxon>Dibothriocephalus</taxon>
    </lineage>
</organism>
<dbReference type="EMBL" id="UYRU01104851">
    <property type="protein sequence ID" value="VDN42512.1"/>
    <property type="molecule type" value="Genomic_DNA"/>
</dbReference>
<protein>
    <submittedName>
        <fullName evidence="2">Uncharacterized protein</fullName>
    </submittedName>
</protein>
<name>A0A3P7RG91_DIBLA</name>
<evidence type="ECO:0000256" key="1">
    <source>
        <dbReference type="SAM" id="MobiDB-lite"/>
    </source>
</evidence>
<sequence length="191" mass="21808">MRLSQRMGWAARPMLPRITQLSSSVPITFIYGGRSWVDMSSGLRVRANRPQSYVDVFVSGGYHAYAQYADEFNDYVNAVANLVDEGYEFRPGSEDLVRVEQSTPSIYRPRAGSFRAREESPEDSQDSALTQLHNRPKRRSVAGRYHPRLPMIMLLLNNDIALPPYTLVLLLTSRMKTLRPNPVENPTSWLF</sequence>
<dbReference type="OrthoDB" id="7457040at2759"/>
<accession>A0A3P7RG91</accession>
<proteinExistence type="predicted"/>